<organism evidence="5 6">
    <name type="scientific">Absidia repens</name>
    <dbReference type="NCBI Taxonomy" id="90262"/>
    <lineage>
        <taxon>Eukaryota</taxon>
        <taxon>Fungi</taxon>
        <taxon>Fungi incertae sedis</taxon>
        <taxon>Mucoromycota</taxon>
        <taxon>Mucoromycotina</taxon>
        <taxon>Mucoromycetes</taxon>
        <taxon>Mucorales</taxon>
        <taxon>Cunninghamellaceae</taxon>
        <taxon>Absidia</taxon>
    </lineage>
</organism>
<dbReference type="FunFam" id="1.10.10.10:FF:000360">
    <property type="entry name" value="Transcription factor Dp-1, a"/>
    <property type="match status" value="1"/>
</dbReference>
<dbReference type="Proteomes" id="UP000193560">
    <property type="component" value="Unassembled WGS sequence"/>
</dbReference>
<dbReference type="GO" id="GO:0000977">
    <property type="term" value="F:RNA polymerase II transcription regulatory region sequence-specific DNA binding"/>
    <property type="evidence" value="ECO:0007669"/>
    <property type="project" value="TreeGrafter"/>
</dbReference>
<feature type="region of interest" description="Disordered" evidence="3">
    <location>
        <begin position="35"/>
        <end position="77"/>
    </location>
</feature>
<dbReference type="InterPro" id="IPR036388">
    <property type="entry name" value="WH-like_DNA-bd_sf"/>
</dbReference>
<keyword evidence="1" id="KW-0539">Nucleus</keyword>
<dbReference type="OrthoDB" id="552115at2759"/>
<evidence type="ECO:0000313" key="6">
    <source>
        <dbReference type="Proteomes" id="UP000193560"/>
    </source>
</evidence>
<evidence type="ECO:0000256" key="1">
    <source>
        <dbReference type="RuleBase" id="RU003796"/>
    </source>
</evidence>
<dbReference type="PANTHER" id="PTHR12548">
    <property type="entry name" value="TRANSCRIPTION FACTOR DP"/>
    <property type="match status" value="1"/>
</dbReference>
<keyword evidence="1" id="KW-0804">Transcription</keyword>
<evidence type="ECO:0000256" key="3">
    <source>
        <dbReference type="SAM" id="MobiDB-lite"/>
    </source>
</evidence>
<feature type="coiled-coil region" evidence="2">
    <location>
        <begin position="311"/>
        <end position="345"/>
    </location>
</feature>
<feature type="domain" description="E2F/DP family winged-helix DNA-binding" evidence="4">
    <location>
        <begin position="159"/>
        <end position="246"/>
    </location>
</feature>
<dbReference type="AlphaFoldDB" id="A0A1X2II53"/>
<keyword evidence="2" id="KW-0175">Coiled coil</keyword>
<comment type="subcellular location">
    <subcellularLocation>
        <location evidence="1">Nucleus</location>
    </subcellularLocation>
</comment>
<dbReference type="InterPro" id="IPR015648">
    <property type="entry name" value="Transcrpt_fac_DP"/>
</dbReference>
<dbReference type="PANTHER" id="PTHR12548:SF9">
    <property type="entry name" value="TRANSCRIPTION FACTOR DP"/>
    <property type="match status" value="1"/>
</dbReference>
<dbReference type="GO" id="GO:0051726">
    <property type="term" value="P:regulation of cell cycle"/>
    <property type="evidence" value="ECO:0007669"/>
    <property type="project" value="InterPro"/>
</dbReference>
<reference evidence="5 6" key="1">
    <citation type="submission" date="2016-07" db="EMBL/GenBank/DDBJ databases">
        <title>Pervasive Adenine N6-methylation of Active Genes in Fungi.</title>
        <authorList>
            <consortium name="DOE Joint Genome Institute"/>
            <person name="Mondo S.J."/>
            <person name="Dannebaum R.O."/>
            <person name="Kuo R.C."/>
            <person name="Labutti K."/>
            <person name="Haridas S."/>
            <person name="Kuo A."/>
            <person name="Salamov A."/>
            <person name="Ahrendt S.R."/>
            <person name="Lipzen A."/>
            <person name="Sullivan W."/>
            <person name="Andreopoulos W.B."/>
            <person name="Clum A."/>
            <person name="Lindquist E."/>
            <person name="Daum C."/>
            <person name="Ramamoorthy G.K."/>
            <person name="Gryganskyi A."/>
            <person name="Culley D."/>
            <person name="Magnuson J.K."/>
            <person name="James T.Y."/>
            <person name="O'Malley M.A."/>
            <person name="Stajich J.E."/>
            <person name="Spatafora J.W."/>
            <person name="Visel A."/>
            <person name="Grigoriev I.V."/>
        </authorList>
    </citation>
    <scope>NUCLEOTIDE SEQUENCE [LARGE SCALE GENOMIC DNA]</scope>
    <source>
        <strain evidence="5 6">NRRL 1336</strain>
    </source>
</reference>
<protein>
    <submittedName>
        <fullName evidence="5">E2F/DP family winged-helix DNA-binding domain-domain-containing protein</fullName>
    </submittedName>
</protein>
<dbReference type="InterPro" id="IPR036390">
    <property type="entry name" value="WH_DNA-bd_sf"/>
</dbReference>
<dbReference type="InterPro" id="IPR003316">
    <property type="entry name" value="E2F_WHTH_DNA-bd_dom"/>
</dbReference>
<dbReference type="SUPFAM" id="SSF46785">
    <property type="entry name" value="Winged helix' DNA-binding domain"/>
    <property type="match status" value="1"/>
</dbReference>
<sequence>MCEWLPSAPTLHFHAKTGSSPISIQSSNLTRSMMMHDHDYSTPPSSLLTSHQTPPPLSSSTSSSSTTSSISSSPPRKGSIAFTLNSICELQKLDQEEWSTNYQTHFATEHVTTPMMMDDDEDEEEDALCSFPSPSTDQAGFSITTPTPTTAPTHFAYPHSKKGLRLFSQHVCDILQQHGRATYNQLVQQLIEELNQPACEISATSPTAAKKTCDPKNVRRRVYDALNVLMAINFITKDKKEIRWIGSLSYSHQNVSPSTDPMFNQDDISYYRKYMSNACDSYEEEDDDDDDNEGNDYISLQENYSHGADTMMIVEKDIQREEQRYQDLLQRIDLKRRELQNQIQQKYGPGCQHGLPDPLSFAP</sequence>
<dbReference type="EMBL" id="MCGE01000010">
    <property type="protein sequence ID" value="ORZ16991.1"/>
    <property type="molecule type" value="Genomic_DNA"/>
</dbReference>
<evidence type="ECO:0000259" key="4">
    <source>
        <dbReference type="SMART" id="SM01372"/>
    </source>
</evidence>
<gene>
    <name evidence="5" type="ORF">BCR42DRAFT_450820</name>
</gene>
<keyword evidence="1 5" id="KW-0238">DNA-binding</keyword>
<evidence type="ECO:0000313" key="5">
    <source>
        <dbReference type="EMBL" id="ORZ16991.1"/>
    </source>
</evidence>
<dbReference type="GO" id="GO:0000981">
    <property type="term" value="F:DNA-binding transcription factor activity, RNA polymerase II-specific"/>
    <property type="evidence" value="ECO:0007669"/>
    <property type="project" value="TreeGrafter"/>
</dbReference>
<comment type="caution">
    <text evidence="5">The sequence shown here is derived from an EMBL/GenBank/DDBJ whole genome shotgun (WGS) entry which is preliminary data.</text>
</comment>
<feature type="compositionally biased region" description="Low complexity" evidence="3">
    <location>
        <begin position="41"/>
        <end position="75"/>
    </location>
</feature>
<dbReference type="Pfam" id="PF02319">
    <property type="entry name" value="WHD_E2F_TDP"/>
    <property type="match status" value="1"/>
</dbReference>
<keyword evidence="1" id="KW-0805">Transcription regulation</keyword>
<dbReference type="STRING" id="90262.A0A1X2II53"/>
<evidence type="ECO:0000256" key="2">
    <source>
        <dbReference type="SAM" id="Coils"/>
    </source>
</evidence>
<dbReference type="GO" id="GO:0005634">
    <property type="term" value="C:nucleus"/>
    <property type="evidence" value="ECO:0007669"/>
    <property type="project" value="UniProtKB-SubCell"/>
</dbReference>
<keyword evidence="6" id="KW-1185">Reference proteome</keyword>
<name>A0A1X2II53_9FUNG</name>
<dbReference type="SMART" id="SM01372">
    <property type="entry name" value="E2F_TDP"/>
    <property type="match status" value="1"/>
</dbReference>
<dbReference type="Gene3D" id="1.10.10.10">
    <property type="entry name" value="Winged helix-like DNA-binding domain superfamily/Winged helix DNA-binding domain"/>
    <property type="match status" value="1"/>
</dbReference>
<accession>A0A1X2II53</accession>
<comment type="similarity">
    <text evidence="1">Belongs to the E2F/DP family.</text>
</comment>
<proteinExistence type="inferred from homology"/>
<dbReference type="GO" id="GO:0005667">
    <property type="term" value="C:transcription regulator complex"/>
    <property type="evidence" value="ECO:0007669"/>
    <property type="project" value="InterPro"/>
</dbReference>